<name>A0A1X6NZC7_PORUM</name>
<feature type="domain" description="TATA-binding protein interacting (TIP20)" evidence="5">
    <location>
        <begin position="1098"/>
        <end position="1258"/>
    </location>
</feature>
<dbReference type="Gene3D" id="1.25.10.10">
    <property type="entry name" value="Leucine-rich Repeat Variant"/>
    <property type="match status" value="2"/>
</dbReference>
<dbReference type="InterPro" id="IPR013932">
    <property type="entry name" value="TATA-bd_TIP120"/>
</dbReference>
<dbReference type="Pfam" id="PF08623">
    <property type="entry name" value="TIP120"/>
    <property type="match status" value="1"/>
</dbReference>
<gene>
    <name evidence="6" type="ORF">BU14_0322s0011</name>
</gene>
<dbReference type="OrthoDB" id="6260732at2759"/>
<dbReference type="SUPFAM" id="SSF48371">
    <property type="entry name" value="ARM repeat"/>
    <property type="match status" value="2"/>
</dbReference>
<dbReference type="EMBL" id="KV918974">
    <property type="protein sequence ID" value="OSX73876.1"/>
    <property type="molecule type" value="Genomic_DNA"/>
</dbReference>
<evidence type="ECO:0000256" key="2">
    <source>
        <dbReference type="ARBA" id="ARBA00022737"/>
    </source>
</evidence>
<evidence type="ECO:0000259" key="5">
    <source>
        <dbReference type="Pfam" id="PF08623"/>
    </source>
</evidence>
<organism evidence="6 7">
    <name type="scientific">Porphyra umbilicalis</name>
    <name type="common">Purple laver</name>
    <name type="synonym">Red alga</name>
    <dbReference type="NCBI Taxonomy" id="2786"/>
    <lineage>
        <taxon>Eukaryota</taxon>
        <taxon>Rhodophyta</taxon>
        <taxon>Bangiophyceae</taxon>
        <taxon>Bangiales</taxon>
        <taxon>Bangiaceae</taxon>
        <taxon>Porphyra</taxon>
    </lineage>
</organism>
<dbReference type="Proteomes" id="UP000218209">
    <property type="component" value="Unassembled WGS sequence"/>
</dbReference>
<evidence type="ECO:0000313" key="7">
    <source>
        <dbReference type="Proteomes" id="UP000218209"/>
    </source>
</evidence>
<feature type="region of interest" description="Disordered" evidence="4">
    <location>
        <begin position="146"/>
        <end position="192"/>
    </location>
</feature>
<keyword evidence="3" id="KW-0833">Ubl conjugation pathway</keyword>
<feature type="region of interest" description="Disordered" evidence="4">
    <location>
        <begin position="919"/>
        <end position="939"/>
    </location>
</feature>
<feature type="compositionally biased region" description="Acidic residues" evidence="4">
    <location>
        <begin position="152"/>
        <end position="192"/>
    </location>
</feature>
<dbReference type="InterPro" id="IPR011989">
    <property type="entry name" value="ARM-like"/>
</dbReference>
<dbReference type="InterPro" id="IPR039852">
    <property type="entry name" value="CAND1/CAND2"/>
</dbReference>
<evidence type="ECO:0000256" key="1">
    <source>
        <dbReference type="ARBA" id="ARBA00007657"/>
    </source>
</evidence>
<keyword evidence="7" id="KW-1185">Reference proteome</keyword>
<dbReference type="GO" id="GO:0010265">
    <property type="term" value="P:SCF complex assembly"/>
    <property type="evidence" value="ECO:0007669"/>
    <property type="project" value="InterPro"/>
</dbReference>
<protein>
    <recommendedName>
        <fullName evidence="5">TATA-binding protein interacting (TIP20) domain-containing protein</fullName>
    </recommendedName>
</protein>
<accession>A0A1X6NZC7</accession>
<dbReference type="PANTHER" id="PTHR12696">
    <property type="entry name" value="TIP120"/>
    <property type="match status" value="1"/>
</dbReference>
<comment type="similarity">
    <text evidence="1">Belongs to the CAND family.</text>
</comment>
<proteinExistence type="inferred from homology"/>
<dbReference type="Pfam" id="PF25782">
    <property type="entry name" value="TPR_CAND1"/>
    <property type="match status" value="1"/>
</dbReference>
<reference evidence="6 7" key="1">
    <citation type="submission" date="2017-03" db="EMBL/GenBank/DDBJ databases">
        <title>WGS assembly of Porphyra umbilicalis.</title>
        <authorList>
            <person name="Brawley S.H."/>
            <person name="Blouin N.A."/>
            <person name="Ficko-Blean E."/>
            <person name="Wheeler G.L."/>
            <person name="Lohr M."/>
            <person name="Goodson H.V."/>
            <person name="Jenkins J.W."/>
            <person name="Blaby-Haas C.E."/>
            <person name="Helliwell K.E."/>
            <person name="Chan C."/>
            <person name="Marriage T."/>
            <person name="Bhattacharya D."/>
            <person name="Klein A.S."/>
            <person name="Badis Y."/>
            <person name="Brodie J."/>
            <person name="Cao Y."/>
            <person name="Collen J."/>
            <person name="Dittami S.M."/>
            <person name="Gachon C.M."/>
            <person name="Green B.R."/>
            <person name="Karpowicz S."/>
            <person name="Kim J.W."/>
            <person name="Kudahl U."/>
            <person name="Lin S."/>
            <person name="Michel G."/>
            <person name="Mittag M."/>
            <person name="Olson B.J."/>
            <person name="Pangilinan J."/>
            <person name="Peng Y."/>
            <person name="Qiu H."/>
            <person name="Shu S."/>
            <person name="Singer J.T."/>
            <person name="Smith A.G."/>
            <person name="Sprecher B.N."/>
            <person name="Wagner V."/>
            <person name="Wang W."/>
            <person name="Wang Z.-Y."/>
            <person name="Yan J."/>
            <person name="Yarish C."/>
            <person name="Zoeuner-Riek S."/>
            <person name="Zhuang Y."/>
            <person name="Zou Y."/>
            <person name="Lindquist E.A."/>
            <person name="Grimwood J."/>
            <person name="Barry K."/>
            <person name="Rokhsar D.S."/>
            <person name="Schmutz J."/>
            <person name="Stiller J.W."/>
            <person name="Grossman A.R."/>
            <person name="Prochnik S.E."/>
        </authorList>
    </citation>
    <scope>NUCLEOTIDE SEQUENCE [LARGE SCALE GENOMIC DNA]</scope>
    <source>
        <strain evidence="6">4086291</strain>
    </source>
</reference>
<evidence type="ECO:0000256" key="4">
    <source>
        <dbReference type="SAM" id="MobiDB-lite"/>
    </source>
</evidence>
<keyword evidence="2" id="KW-0677">Repeat</keyword>
<evidence type="ECO:0000256" key="3">
    <source>
        <dbReference type="ARBA" id="ARBA00022786"/>
    </source>
</evidence>
<evidence type="ECO:0000313" key="6">
    <source>
        <dbReference type="EMBL" id="OSX73876.1"/>
    </source>
</evidence>
<sequence>MAHPSLATLLSQFQSTDRDYRFMAASDLLNELKKPNFTAEETMQGRLSKAVLERLQDTSSEVQGLAMKCLPLLARRVSATTAAAIAVQLSEHALPAAGKGASGKAATATGGSTDDAVPVAMSIYVADVLPLALALAKYDPNYADGGAGGGDGGDDMEEDDSGVVDGDEEEEGDNDDDGGFREDEGDYSDDEDASWKVRRAAVRLCHALVQVARIMAAVGGPASKDTYVSIAQLLSSRFAEREEVVKLDVFDAFSGLLAVIASSPASASASLVASAAASTAAASAPSPLSPPASAAAAASTTTTATAAVDFGGGAAAAAAGLAAAPSTKSGLPAVYMPAFIGDADVEAAARAAAVASVSARAGRTLRALRGELGVRQAAKSRGAAAAVLRRLVSVVAPETVAPRVAGLVTELCRALTGTSGLAAASPTLRIEALLAISAIARWCGPACLVTVAPATVRAVLDAADDRYYKVTSESLRLCQVLVDAFGPSPVRAGLSPVVARIYEAAVSRLSGREQDSEVKSASLRVVAAVFAMYGAELDAKSRADAPRLLLARLNNEVTRTPGVLALSRCCGSPVAVDADVQAEFASVLGGFLRKTDRAVRVAALEALTCLASTAGGGGGGGGGGGASDDPAAARLPDVAALVSDGDPRVAALSLRFAATVVKVRGAAAVGTVVSSGVFPAAMELLQSPLLQGTALEALLDFVSALAVADAPSLKSDALLTAIRAAVFPASAAGGGGGRPGAAARGGGGASSTRFQVHTAARCVAAVVRSSDNPSARVETTSAFVRDINGGNGSGETVVFALAVIAEIGRCALIPMESETAVWGAVLEVLSGDGEEELKTAAATALGAMAGGGLSTGDGGSAGVERLVALIRERPSSQRYLLLLAVKEAIASSARQRLAIAIPLLYPLLIETVEASGGGGAAAEETADAGGGCGDGDDSMAVERTAGRASETGVRDAKSSGEESIRTATAECLGMLAAAQPSVVIPWLVDSVKRTSSTVRAVAVTAVKYGLSGSLLAADGDGGDVEAAAAAPSGDDLGAALTPVLGDFLHLVGDRSQGVAVRKGALQTLGAFARWRPELLREYLSPAASGDGGGGDSAALLGRLFGETEEDKELVRMVNLGPFSVKEDGGLELRKAAFGAIITLLRTTPRALSGKEVAAVVARGLRDGHADVGPLATSTLTAALAACTSAIVPITLVSGLVGATPQVTAALSEVLFKRVEENAVRQQVTRQDEAVRGGLRALRAMLTVDALRTHASVTALVARVRKSPALIDRWTQACGEADANSGAAAVKADGGGGDLSMSDA</sequence>
<dbReference type="InterPro" id="IPR016024">
    <property type="entry name" value="ARM-type_fold"/>
</dbReference>